<protein>
    <recommendedName>
        <fullName evidence="8">Outer spore wall protein RRT8</fullName>
    </recommendedName>
</protein>
<organism evidence="6 7">
    <name type="scientific">Discina gigas</name>
    <dbReference type="NCBI Taxonomy" id="1032678"/>
    <lineage>
        <taxon>Eukaryota</taxon>
        <taxon>Fungi</taxon>
        <taxon>Dikarya</taxon>
        <taxon>Ascomycota</taxon>
        <taxon>Pezizomycotina</taxon>
        <taxon>Pezizomycetes</taxon>
        <taxon>Pezizales</taxon>
        <taxon>Discinaceae</taxon>
        <taxon>Discina</taxon>
    </lineage>
</organism>
<dbReference type="Pfam" id="PF07264">
    <property type="entry name" value="EI24"/>
    <property type="match status" value="1"/>
</dbReference>
<keyword evidence="2 5" id="KW-0812">Transmembrane</keyword>
<proteinExistence type="predicted"/>
<feature type="transmembrane region" description="Helical" evidence="5">
    <location>
        <begin position="224"/>
        <end position="247"/>
    </location>
</feature>
<dbReference type="PANTHER" id="PTHR34292:SF2">
    <property type="entry name" value="OUTER SPORE WALL PROTEIN LDS1"/>
    <property type="match status" value="1"/>
</dbReference>
<dbReference type="EMBL" id="JBBBZM010000183">
    <property type="protein sequence ID" value="KAL0632160.1"/>
    <property type="molecule type" value="Genomic_DNA"/>
</dbReference>
<evidence type="ECO:0000313" key="7">
    <source>
        <dbReference type="Proteomes" id="UP001447188"/>
    </source>
</evidence>
<comment type="caution">
    <text evidence="6">The sequence shown here is derived from an EMBL/GenBank/DDBJ whole genome shotgun (WGS) entry which is preliminary data.</text>
</comment>
<feature type="transmembrane region" description="Helical" evidence="5">
    <location>
        <begin position="55"/>
        <end position="75"/>
    </location>
</feature>
<accession>A0ABR3G889</accession>
<reference evidence="6 7" key="1">
    <citation type="submission" date="2024-02" db="EMBL/GenBank/DDBJ databases">
        <title>Discinaceae phylogenomics.</title>
        <authorList>
            <person name="Dirks A.C."/>
            <person name="James T.Y."/>
        </authorList>
    </citation>
    <scope>NUCLEOTIDE SEQUENCE [LARGE SCALE GENOMIC DNA]</scope>
    <source>
        <strain evidence="6 7">ACD0624</strain>
    </source>
</reference>
<evidence type="ECO:0008006" key="8">
    <source>
        <dbReference type="Google" id="ProtNLM"/>
    </source>
</evidence>
<evidence type="ECO:0000313" key="6">
    <source>
        <dbReference type="EMBL" id="KAL0632160.1"/>
    </source>
</evidence>
<gene>
    <name evidence="6" type="ORF">Q9L58_008953</name>
</gene>
<name>A0ABR3G889_9PEZI</name>
<keyword evidence="3 5" id="KW-1133">Transmembrane helix</keyword>
<evidence type="ECO:0000256" key="5">
    <source>
        <dbReference type="SAM" id="Phobius"/>
    </source>
</evidence>
<keyword evidence="7" id="KW-1185">Reference proteome</keyword>
<dbReference type="InterPro" id="IPR059112">
    <property type="entry name" value="CysZ/EI24"/>
</dbReference>
<evidence type="ECO:0000256" key="3">
    <source>
        <dbReference type="ARBA" id="ARBA00022989"/>
    </source>
</evidence>
<dbReference type="Proteomes" id="UP001447188">
    <property type="component" value="Unassembled WGS sequence"/>
</dbReference>
<keyword evidence="4 5" id="KW-0472">Membrane</keyword>
<evidence type="ECO:0000256" key="2">
    <source>
        <dbReference type="ARBA" id="ARBA00022692"/>
    </source>
</evidence>
<feature type="transmembrane region" description="Helical" evidence="5">
    <location>
        <begin position="87"/>
        <end position="108"/>
    </location>
</feature>
<evidence type="ECO:0000256" key="1">
    <source>
        <dbReference type="ARBA" id="ARBA00004141"/>
    </source>
</evidence>
<sequence length="286" mass="31369">MTLQDTVRETVREEVAGVTALGKQAVESGAYLYPVKGIFYFASHRNLWGPLTSRLAPLLGLSTGVIASMFMFTYVPQSILLTFVNGPVAWISTIALVLSESAVIITALSRSFLIDEALIDIFDAVLLQENLPMLVQNGRELNPSDNVLGRLGKAVKKPFSKFTIKSLVSYLVWLPLNFIPVVGTAIFIFVQGRKLGPTYHARYFQLKNYNAGQRSTFVEQNKPAYISFGTVAMLLQLVPIVSIMFAYTNTVGAALWAVDIEKGHRPAEGKHIGGVVASDVAEKKEL</sequence>
<comment type="subcellular location">
    <subcellularLocation>
        <location evidence="1">Membrane</location>
        <topology evidence="1">Multi-pass membrane protein</topology>
    </subcellularLocation>
</comment>
<feature type="transmembrane region" description="Helical" evidence="5">
    <location>
        <begin position="167"/>
        <end position="190"/>
    </location>
</feature>
<evidence type="ECO:0000256" key="4">
    <source>
        <dbReference type="ARBA" id="ARBA00023136"/>
    </source>
</evidence>
<dbReference type="PANTHER" id="PTHR34292">
    <property type="entry name" value="OUTER SPORE WALL PROTEIN LDS1"/>
    <property type="match status" value="1"/>
</dbReference>
<dbReference type="InterPro" id="IPR052786">
    <property type="entry name" value="Spore_wall_assembly"/>
</dbReference>